<name>A0A9P7V4V8_9AGAR</name>
<dbReference type="OrthoDB" id="5595695at2759"/>
<dbReference type="KEGG" id="more:E1B28_002051"/>
<evidence type="ECO:0000313" key="4">
    <source>
        <dbReference type="Proteomes" id="UP001049176"/>
    </source>
</evidence>
<organism evidence="3 4">
    <name type="scientific">Marasmius oreades</name>
    <name type="common">fairy-ring Marasmius</name>
    <dbReference type="NCBI Taxonomy" id="181124"/>
    <lineage>
        <taxon>Eukaryota</taxon>
        <taxon>Fungi</taxon>
        <taxon>Dikarya</taxon>
        <taxon>Basidiomycota</taxon>
        <taxon>Agaricomycotina</taxon>
        <taxon>Agaricomycetes</taxon>
        <taxon>Agaricomycetidae</taxon>
        <taxon>Agaricales</taxon>
        <taxon>Marasmiineae</taxon>
        <taxon>Marasmiaceae</taxon>
        <taxon>Marasmius</taxon>
    </lineage>
</organism>
<dbReference type="RefSeq" id="XP_043016748.1">
    <property type="nucleotide sequence ID" value="XM_043148034.1"/>
</dbReference>
<gene>
    <name evidence="3" type="ORF">E1B28_002051</name>
</gene>
<protein>
    <recommendedName>
        <fullName evidence="2">F-box domain-containing protein</fullName>
    </recommendedName>
</protein>
<dbReference type="Proteomes" id="UP001049176">
    <property type="component" value="Chromosome 1"/>
</dbReference>
<accession>A0A9P7V4V8</accession>
<comment type="caution">
    <text evidence="3">The sequence shown here is derived from an EMBL/GenBank/DDBJ whole genome shotgun (WGS) entry which is preliminary data.</text>
</comment>
<dbReference type="PROSITE" id="PS50181">
    <property type="entry name" value="FBOX"/>
    <property type="match status" value="1"/>
</dbReference>
<evidence type="ECO:0000256" key="1">
    <source>
        <dbReference type="SAM" id="MobiDB-lite"/>
    </source>
</evidence>
<keyword evidence="4" id="KW-1185">Reference proteome</keyword>
<evidence type="ECO:0000259" key="2">
    <source>
        <dbReference type="PROSITE" id="PS50181"/>
    </source>
</evidence>
<dbReference type="EMBL" id="CM032181">
    <property type="protein sequence ID" value="KAG7100278.1"/>
    <property type="molecule type" value="Genomic_DNA"/>
</dbReference>
<evidence type="ECO:0000313" key="3">
    <source>
        <dbReference type="EMBL" id="KAG7100278.1"/>
    </source>
</evidence>
<dbReference type="InterPro" id="IPR001810">
    <property type="entry name" value="F-box_dom"/>
</dbReference>
<proteinExistence type="predicted"/>
<dbReference type="GeneID" id="66071127"/>
<dbReference type="AlphaFoldDB" id="A0A9P7V4V8"/>
<reference evidence="3" key="1">
    <citation type="journal article" date="2021" name="Genome Biol. Evol.">
        <title>The assembled and annotated genome of the fairy-ring fungus Marasmius oreades.</title>
        <authorList>
            <person name="Hiltunen M."/>
            <person name="Ament-Velasquez S.L."/>
            <person name="Johannesson H."/>
        </authorList>
    </citation>
    <scope>NUCLEOTIDE SEQUENCE</scope>
    <source>
        <strain evidence="3">03SP1</strain>
    </source>
</reference>
<sequence length="751" mass="85149">MDLLCCHRRRRHRPHLTTLPNELLNEIAFYVACDTLVGLPVSLLPLLLTCKRVYDALREDQAIWRRIFQFKFSWSSVERREGAGSYGRKRRPIDNEDYRFQLQLNVRTLKDIRTRVGSLRSALSSSPARGLENGSRSDDGNEEQAIADPISDPSHVEFDESQSVEEIMWVLWVMCLQDDGCNRVQMDGVGVYEWVEFFVRRKLYDGAIEGWPRDNAVNSCALHVLWYLTTKERLFSESDHDRESLVRIILPFVTIPFRYSSSFAPPNHFHLPPGNVHCRTTSIPAAHEPYPLYLSPDQRVWKHVFYNRRVPLTIPLITDAAKLLYAARRELWRIPLMPEFARTRTEYNLRTPVQGGGWRPAQPTQEDFEELNESLLGGGALHRVAPGSGSGTGQNSCGRLGAKGRGGGTALTSLPNVIYSPHISISDIGYSARHVKHIIQVDESGCASRRWDKDWWRLRKCLNCFEDGSSFLFDDADDDGEWSDDTCVDSHGDVDIDVDHAQENLHSEGGMDVREIPSPLGKAQVYTPGEMTGLWVGKIFIPSQPQFESLIHASLFQPGRSPRLPDNFSENTFGFLASLPVYMRLREHRRISTTTHRSAPVPGGSMLNAWLPDSMEYNEDKGNGKVELSFSGARRAFYETLRRGAENVDDGWEGDEHDGDIIITGETDPRHGEAWQHYRFYGRIRKWDGCVAIMRVPVEDTQTESSQKGRILFYGTLVGGGKNFVGNWRVTDADESSPAYEGAFSLGKHEE</sequence>
<feature type="domain" description="F-box" evidence="2">
    <location>
        <begin position="13"/>
        <end position="67"/>
    </location>
</feature>
<feature type="region of interest" description="Disordered" evidence="1">
    <location>
        <begin position="123"/>
        <end position="155"/>
    </location>
</feature>